<protein>
    <recommendedName>
        <fullName evidence="3">Phosphohexomutase</fullName>
    </recommendedName>
    <alternativeName>
        <fullName evidence="4">Phosphomannose isomerase</fullName>
    </alternativeName>
</protein>
<evidence type="ECO:0000256" key="6">
    <source>
        <dbReference type="PIRSR" id="PIRSR036894-2"/>
    </source>
</evidence>
<feature type="domain" description="Phosphomannose isomerase type I catalytic" evidence="7">
    <location>
        <begin position="24"/>
        <end position="123"/>
    </location>
</feature>
<reference evidence="9 10" key="1">
    <citation type="submission" date="2011-02" db="EMBL/GenBank/DDBJ databases">
        <authorList>
            <person name="Muzny D."/>
            <person name="Qin X."/>
            <person name="Buhay C."/>
            <person name="Dugan-Rocha S."/>
            <person name="Ding Y."/>
            <person name="Chen G."/>
            <person name="Hawes A."/>
            <person name="Holder M."/>
            <person name="Jhangiani S."/>
            <person name="Johnson A."/>
            <person name="Khan Z."/>
            <person name="Li Z."/>
            <person name="Liu W."/>
            <person name="Liu X."/>
            <person name="Perez L."/>
            <person name="Shen H."/>
            <person name="Wang Q."/>
            <person name="Watt J."/>
            <person name="Xi L."/>
            <person name="Xin Y."/>
            <person name="Zhou J."/>
            <person name="Deng J."/>
            <person name="Jiang H."/>
            <person name="Liu Y."/>
            <person name="Qu J."/>
            <person name="Song X.-Z."/>
            <person name="Zhang L."/>
            <person name="Villasana D."/>
            <person name="Johnson A."/>
            <person name="Liu J."/>
            <person name="Liyanage D."/>
            <person name="Lorensuhewa L."/>
            <person name="Robinson T."/>
            <person name="Song A."/>
            <person name="Song B.-B."/>
            <person name="Dinh H."/>
            <person name="Thornton R."/>
            <person name="Coyle M."/>
            <person name="Francisco L."/>
            <person name="Jackson L."/>
            <person name="Javaid M."/>
            <person name="Korchina V."/>
            <person name="Kovar C."/>
            <person name="Mata R."/>
            <person name="Mathew T."/>
            <person name="Ngo R."/>
            <person name="Nguyen L."/>
            <person name="Nguyen N."/>
            <person name="Okwuonu G."/>
            <person name="Ongeri F."/>
            <person name="Pham C."/>
            <person name="Simmons D."/>
            <person name="Wilczek-Boney K."/>
            <person name="Hale W."/>
            <person name="Jakkamsetti A."/>
            <person name="Pham P."/>
            <person name="Ruth R."/>
            <person name="San Lucas F."/>
            <person name="Warren J."/>
            <person name="Zhang J."/>
            <person name="Zhao Z."/>
            <person name="Zhou C."/>
            <person name="Zhu D."/>
            <person name="Lee S."/>
            <person name="Bess C."/>
            <person name="Blankenburg K."/>
            <person name="Forbes L."/>
            <person name="Fu Q."/>
            <person name="Gubbala S."/>
            <person name="Hirani K."/>
            <person name="Jayaseelan J.C."/>
            <person name="Lara F."/>
            <person name="Munidasa M."/>
            <person name="Palculict T."/>
            <person name="Patil S."/>
            <person name="Pu L.-L."/>
            <person name="Saada N."/>
            <person name="Tang L."/>
            <person name="Weissenberger G."/>
            <person name="Zhu Y."/>
            <person name="Hemphill L."/>
            <person name="Shang Y."/>
            <person name="Youmans B."/>
            <person name="Ayvaz T."/>
            <person name="Ross M."/>
            <person name="Santibanez J."/>
            <person name="Aqrawi P."/>
            <person name="Gross S."/>
            <person name="Joshi V."/>
            <person name="Fowler G."/>
            <person name="Nazareth L."/>
            <person name="Reid J."/>
            <person name="Worley K."/>
            <person name="Petrosino J."/>
            <person name="Highlander S."/>
            <person name="Gibbs R."/>
        </authorList>
    </citation>
    <scope>NUCLEOTIDE SEQUENCE [LARGE SCALE GENOMIC DNA]</scope>
    <source>
        <strain evidence="9 10">DSM 15829</strain>
    </source>
</reference>
<dbReference type="InterPro" id="IPR049071">
    <property type="entry name" value="MPI_cupin_dom"/>
</dbReference>
<evidence type="ECO:0000313" key="9">
    <source>
        <dbReference type="EMBL" id="EGF23461.1"/>
    </source>
</evidence>
<evidence type="ECO:0000256" key="2">
    <source>
        <dbReference type="ARBA" id="ARBA00022833"/>
    </source>
</evidence>
<name>F1T417_9ACTN</name>
<dbReference type="GO" id="GO:0004476">
    <property type="term" value="F:mannose-6-phosphate isomerase activity"/>
    <property type="evidence" value="ECO:0007669"/>
    <property type="project" value="InterPro"/>
</dbReference>
<keyword evidence="10" id="KW-1185">Reference proteome</keyword>
<comment type="caution">
    <text evidence="9">The sequence shown here is derived from an EMBL/GenBank/DDBJ whole genome shotgun (WGS) entry which is preliminary data.</text>
</comment>
<evidence type="ECO:0000256" key="5">
    <source>
        <dbReference type="PIRSR" id="PIRSR036894-1"/>
    </source>
</evidence>
<evidence type="ECO:0000259" key="7">
    <source>
        <dbReference type="Pfam" id="PF20511"/>
    </source>
</evidence>
<dbReference type="SUPFAM" id="SSF51182">
    <property type="entry name" value="RmlC-like cupins"/>
    <property type="match status" value="1"/>
</dbReference>
<evidence type="ECO:0000259" key="8">
    <source>
        <dbReference type="Pfam" id="PF21621"/>
    </source>
</evidence>
<gene>
    <name evidence="9" type="primary">manA</name>
    <name evidence="9" type="ORF">HMPREF0091_10408</name>
</gene>
<dbReference type="Pfam" id="PF20511">
    <property type="entry name" value="PMI_typeI_cat"/>
    <property type="match status" value="1"/>
</dbReference>
<feature type="binding site" evidence="5">
    <location>
        <position position="191"/>
    </location>
    <ligand>
        <name>Zn(2+)</name>
        <dbReference type="ChEBI" id="CHEBI:29105"/>
    </ligand>
</feature>
<evidence type="ECO:0000313" key="10">
    <source>
        <dbReference type="Proteomes" id="UP000005947"/>
    </source>
</evidence>
<dbReference type="Pfam" id="PF21621">
    <property type="entry name" value="MPI_cupin_dom"/>
    <property type="match status" value="1"/>
</dbReference>
<evidence type="ECO:0000256" key="4">
    <source>
        <dbReference type="ARBA" id="ARBA00030762"/>
    </source>
</evidence>
<feature type="domain" description="Mannose-6-phosphate isomerase cupin" evidence="8">
    <location>
        <begin position="257"/>
        <end position="329"/>
    </location>
</feature>
<evidence type="ECO:0000256" key="3">
    <source>
        <dbReference type="ARBA" id="ARBA00029741"/>
    </source>
</evidence>
<keyword evidence="2 5" id="KW-0862">Zinc</keyword>
<accession>F1T417</accession>
<evidence type="ECO:0000256" key="1">
    <source>
        <dbReference type="ARBA" id="ARBA00022723"/>
    </source>
</evidence>
<dbReference type="GO" id="GO:0008270">
    <property type="term" value="F:zinc ion binding"/>
    <property type="evidence" value="ECO:0007669"/>
    <property type="project" value="InterPro"/>
</dbReference>
<feature type="active site" evidence="6">
    <location>
        <position position="211"/>
    </location>
</feature>
<dbReference type="InterPro" id="IPR011051">
    <property type="entry name" value="RmlC_Cupin_sf"/>
</dbReference>
<dbReference type="OrthoDB" id="9808275at2"/>
<dbReference type="RefSeq" id="WP_006302558.1">
    <property type="nucleotide sequence ID" value="NZ_ACGK02000001.1"/>
</dbReference>
<dbReference type="InterPro" id="IPR014710">
    <property type="entry name" value="RmlC-like_jellyroll"/>
</dbReference>
<proteinExistence type="predicted"/>
<dbReference type="PIRSF" id="PIRSF036894">
    <property type="entry name" value="PMI_Firm_short"/>
    <property type="match status" value="1"/>
</dbReference>
<dbReference type="GO" id="GO:0005975">
    <property type="term" value="P:carbohydrate metabolic process"/>
    <property type="evidence" value="ECO:0007669"/>
    <property type="project" value="InterPro"/>
</dbReference>
<dbReference type="AlphaFoldDB" id="F1T417"/>
<sequence>MNSSECDTLQDQSKCSAVANLELLCLTPEFHQKIWGGRHLETEFNYAIPDGRIGECWAISAHPHGDCKLAAGPLAGNTLSQVWDLHPELFGNIDSDRFPLLIKILDAEDDLSIQVHPDDAYARTHEHNSLGKSECWYVLHAKPDATIIVGQKAHSREEFAQLVKQGAWKEVLNEVPIHEGDFFQIDPGCVHAIKAGTMVLETQQSSDITYRVYDYDRRQKDGSLRELHMEKSLDVINYHAPLLSSGAVHAPEHDGVTTLCVCPRYTILRIRVHGTHTLTQSAPFLCVSVVEGKGSIAGLSVKRGSHVIVTALCSTLQLEGDMTLIASHI</sequence>
<comment type="cofactor">
    <cofactor evidence="5">
        <name>Zn(2+)</name>
        <dbReference type="ChEBI" id="CHEBI:29105"/>
    </cofactor>
    <text evidence="5">Binds 1 zinc ion per subunit.</text>
</comment>
<keyword evidence="9" id="KW-0413">Isomerase</keyword>
<dbReference type="CDD" id="cd07010">
    <property type="entry name" value="cupin_PMI_type_I_N_bac"/>
    <property type="match status" value="1"/>
</dbReference>
<dbReference type="EMBL" id="ACGK02000001">
    <property type="protein sequence ID" value="EGF23461.1"/>
    <property type="molecule type" value="Genomic_DNA"/>
</dbReference>
<dbReference type="InterPro" id="IPR014628">
    <property type="entry name" value="Man6P_isomerase_Firm_short"/>
</dbReference>
<organism evidence="9 10">
    <name type="scientific">Fannyhessea vaginae DSM 15829</name>
    <dbReference type="NCBI Taxonomy" id="525256"/>
    <lineage>
        <taxon>Bacteria</taxon>
        <taxon>Bacillati</taxon>
        <taxon>Actinomycetota</taxon>
        <taxon>Coriobacteriia</taxon>
        <taxon>Coriobacteriales</taxon>
        <taxon>Atopobiaceae</taxon>
        <taxon>Fannyhessea</taxon>
    </lineage>
</organism>
<dbReference type="Proteomes" id="UP000005947">
    <property type="component" value="Unassembled WGS sequence"/>
</dbReference>
<dbReference type="InterPro" id="IPR046457">
    <property type="entry name" value="PMI_typeI_cat"/>
</dbReference>
<dbReference type="eggNOG" id="COG1482">
    <property type="taxonomic scope" value="Bacteria"/>
</dbReference>
<dbReference type="PANTHER" id="PTHR42742">
    <property type="entry name" value="TRANSCRIPTIONAL REPRESSOR MPRA"/>
    <property type="match status" value="1"/>
</dbReference>
<dbReference type="PANTHER" id="PTHR42742:SF3">
    <property type="entry name" value="FRUCTOKINASE"/>
    <property type="match status" value="1"/>
</dbReference>
<keyword evidence="1 5" id="KW-0479">Metal-binding</keyword>
<dbReference type="Gene3D" id="2.60.120.10">
    <property type="entry name" value="Jelly Rolls"/>
    <property type="match status" value="2"/>
</dbReference>
<dbReference type="GeneID" id="93210022"/>
<dbReference type="InterPro" id="IPR051804">
    <property type="entry name" value="Carb_Metab_Reg_Kinase/Isom"/>
</dbReference>
<feature type="binding site" evidence="5">
    <location>
        <position position="116"/>
    </location>
    <ligand>
        <name>Zn(2+)</name>
        <dbReference type="ChEBI" id="CHEBI:29105"/>
    </ligand>
</feature>
<feature type="binding site" evidence="5">
    <location>
        <position position="134"/>
    </location>
    <ligand>
        <name>Zn(2+)</name>
        <dbReference type="ChEBI" id="CHEBI:29105"/>
    </ligand>
</feature>